<organism evidence="1 2">
    <name type="scientific">Desmophyllum pertusum</name>
    <dbReference type="NCBI Taxonomy" id="174260"/>
    <lineage>
        <taxon>Eukaryota</taxon>
        <taxon>Metazoa</taxon>
        <taxon>Cnidaria</taxon>
        <taxon>Anthozoa</taxon>
        <taxon>Hexacorallia</taxon>
        <taxon>Scleractinia</taxon>
        <taxon>Caryophylliina</taxon>
        <taxon>Caryophylliidae</taxon>
        <taxon>Desmophyllum</taxon>
    </lineage>
</organism>
<keyword evidence="2" id="KW-1185">Reference proteome</keyword>
<accession>A0A9X0CC77</accession>
<name>A0A9X0CC77_9CNID</name>
<comment type="caution">
    <text evidence="1">The sequence shown here is derived from an EMBL/GenBank/DDBJ whole genome shotgun (WGS) entry which is preliminary data.</text>
</comment>
<dbReference type="AlphaFoldDB" id="A0A9X0CC77"/>
<gene>
    <name evidence="1" type="ORF">OS493_037279</name>
</gene>
<evidence type="ECO:0000313" key="1">
    <source>
        <dbReference type="EMBL" id="KAJ7318868.1"/>
    </source>
</evidence>
<evidence type="ECO:0000313" key="2">
    <source>
        <dbReference type="Proteomes" id="UP001163046"/>
    </source>
</evidence>
<protein>
    <submittedName>
        <fullName evidence="1">Uncharacterized protein</fullName>
    </submittedName>
</protein>
<sequence length="288" mass="34045">MASCSIANTLPGNLLPVLSKLRKNETYFSAKSSVDEYDDYVSLSDLRHLTDLTWFANDMIHSGTRVKKLRVLAREKILSCTDYTRASLKEKGEKKHRNLFMLKTKDTEGWEDMEIGIRVIFPSFALQFMLMLENKATMMKLEVLSFIFKLWLRRIQLTRQEDNEKYNGLQDFEYAIYKAREVIKQFKDFIYKQCYNRDERQQMLPYYEHLLKEAANETFEEKEKASFKMLEEDVVRFRSNGARICALLGLKLDFLDRFEKNATRGPRSPYALRVDRNFLKPITMNLLA</sequence>
<proteinExistence type="predicted"/>
<dbReference type="Proteomes" id="UP001163046">
    <property type="component" value="Unassembled WGS sequence"/>
</dbReference>
<dbReference type="EMBL" id="MU827846">
    <property type="protein sequence ID" value="KAJ7318868.1"/>
    <property type="molecule type" value="Genomic_DNA"/>
</dbReference>
<reference evidence="1" key="1">
    <citation type="submission" date="2023-01" db="EMBL/GenBank/DDBJ databases">
        <title>Genome assembly of the deep-sea coral Lophelia pertusa.</title>
        <authorList>
            <person name="Herrera S."/>
            <person name="Cordes E."/>
        </authorList>
    </citation>
    <scope>NUCLEOTIDE SEQUENCE</scope>
    <source>
        <strain evidence="1">USNM1676648</strain>
        <tissue evidence="1">Polyp</tissue>
    </source>
</reference>